<evidence type="ECO:0000313" key="2">
    <source>
        <dbReference type="EMBL" id="ARF12221.1"/>
    </source>
</evidence>
<dbReference type="Pfam" id="PF05704">
    <property type="entry name" value="Caps_synth"/>
    <property type="match status" value="1"/>
</dbReference>
<evidence type="ECO:0000256" key="1">
    <source>
        <dbReference type="SAM" id="Phobius"/>
    </source>
</evidence>
<dbReference type="EMBL" id="KY684111">
    <property type="protein sequence ID" value="ARF12221.1"/>
    <property type="molecule type" value="Genomic_DNA"/>
</dbReference>
<keyword evidence="1" id="KW-0472">Membrane</keyword>
<dbReference type="SUPFAM" id="SSF53448">
    <property type="entry name" value="Nucleotide-diphospho-sugar transferases"/>
    <property type="match status" value="1"/>
</dbReference>
<dbReference type="InterPro" id="IPR008441">
    <property type="entry name" value="AfumC-like_glycosyl_Trfase"/>
</dbReference>
<dbReference type="GO" id="GO:0016757">
    <property type="term" value="F:glycosyltransferase activity"/>
    <property type="evidence" value="ECO:0007669"/>
    <property type="project" value="InterPro"/>
</dbReference>
<name>A0A1V0SKM9_9VIRU</name>
<dbReference type="Gene3D" id="3.90.550.20">
    <property type="match status" value="1"/>
</dbReference>
<protein>
    <submittedName>
        <fullName evidence="2">Capsular polysaccharide synthesis protein</fullName>
    </submittedName>
</protein>
<keyword evidence="1" id="KW-0812">Transmembrane</keyword>
<dbReference type="InterPro" id="IPR029044">
    <property type="entry name" value="Nucleotide-diphossugar_trans"/>
</dbReference>
<feature type="transmembrane region" description="Helical" evidence="1">
    <location>
        <begin position="20"/>
        <end position="39"/>
    </location>
</feature>
<sequence length="335" mass="39792">MVNNFIIKNQIFLSIYNKMLWIIIILLIAITLNLLYWYYNQFEYMTDVSNTSNTSKPIIWGYWENKPGKIRPSYLDLCLDTFDKYNKNSFNIIILNEKTVYDYLPNLRKDLNNFSLAHKSDYIRIKLLYTYGGIWLDIDTIVMKNLMPIIDKLNEGYDYVGFGCSYENCDNNQTGFPKPSNQAMASKKDSILMKRVLEKLDKFVDEHQNKKFEYFDMGKKLIWDAIEELQKEQNYKYYHYNSSYDGSRDINGKWVNVDNHISKTYTILLDNGKNLFFVFLENNKFMGNDPKYNWFSKLSKDEILAGPWWISYLFKISLQFIVYHGCNYSAFSCGT</sequence>
<organism evidence="2">
    <name type="scientific">Klosneuvirus KNV1</name>
    <dbReference type="NCBI Taxonomy" id="1977640"/>
    <lineage>
        <taxon>Viruses</taxon>
        <taxon>Varidnaviria</taxon>
        <taxon>Bamfordvirae</taxon>
        <taxon>Nucleocytoviricota</taxon>
        <taxon>Megaviricetes</taxon>
        <taxon>Imitervirales</taxon>
        <taxon>Mimiviridae</taxon>
        <taxon>Klosneuvirinae</taxon>
        <taxon>Klosneuvirus</taxon>
    </lineage>
</organism>
<keyword evidence="1" id="KW-1133">Transmembrane helix</keyword>
<accession>A0A1V0SKM9</accession>
<gene>
    <name evidence="2" type="ORF">Klosneuvirus_4_36</name>
</gene>
<proteinExistence type="predicted"/>
<reference evidence="2" key="1">
    <citation type="journal article" date="2017" name="Science">
        <title>Giant viruses with an expanded complement of translation system components.</title>
        <authorList>
            <person name="Schulz F."/>
            <person name="Yutin N."/>
            <person name="Ivanova N.N."/>
            <person name="Ortega D.R."/>
            <person name="Lee T.K."/>
            <person name="Vierheilig J."/>
            <person name="Daims H."/>
            <person name="Horn M."/>
            <person name="Wagner M."/>
            <person name="Jensen G.J."/>
            <person name="Kyrpides N.C."/>
            <person name="Koonin E.V."/>
            <person name="Woyke T."/>
        </authorList>
    </citation>
    <scope>NUCLEOTIDE SEQUENCE</scope>
    <source>
        <strain evidence="2">KNV1</strain>
    </source>
</reference>